<keyword evidence="3" id="KW-1185">Reference proteome</keyword>
<reference evidence="2 3" key="1">
    <citation type="submission" date="2018-10" db="EMBL/GenBank/DDBJ databases">
        <title>Genome assembly for a Yunnan-Guizhou Plateau 3E fish, Anabarilius grahami (Regan), and its evolutionary and genetic applications.</title>
        <authorList>
            <person name="Jiang W."/>
        </authorList>
    </citation>
    <scope>NUCLEOTIDE SEQUENCE [LARGE SCALE GENOMIC DNA]</scope>
    <source>
        <strain evidence="2">AG-KIZ</strain>
        <tissue evidence="2">Muscle</tissue>
    </source>
</reference>
<evidence type="ECO:0000313" key="3">
    <source>
        <dbReference type="Proteomes" id="UP000281406"/>
    </source>
</evidence>
<proteinExistence type="predicted"/>
<dbReference type="EMBL" id="RJVU01057109">
    <property type="protein sequence ID" value="ROK35658.1"/>
    <property type="molecule type" value="Genomic_DNA"/>
</dbReference>
<feature type="region of interest" description="Disordered" evidence="1">
    <location>
        <begin position="1"/>
        <end position="21"/>
    </location>
</feature>
<organism evidence="2 3">
    <name type="scientific">Anabarilius grahami</name>
    <name type="common">Kanglang fish</name>
    <name type="synonym">Barilius grahami</name>
    <dbReference type="NCBI Taxonomy" id="495550"/>
    <lineage>
        <taxon>Eukaryota</taxon>
        <taxon>Metazoa</taxon>
        <taxon>Chordata</taxon>
        <taxon>Craniata</taxon>
        <taxon>Vertebrata</taxon>
        <taxon>Euteleostomi</taxon>
        <taxon>Actinopterygii</taxon>
        <taxon>Neopterygii</taxon>
        <taxon>Teleostei</taxon>
        <taxon>Ostariophysi</taxon>
        <taxon>Cypriniformes</taxon>
        <taxon>Xenocyprididae</taxon>
        <taxon>Xenocypridinae</taxon>
        <taxon>Xenocypridinae incertae sedis</taxon>
        <taxon>Anabarilius</taxon>
    </lineage>
</organism>
<protein>
    <recommendedName>
        <fullName evidence="4">Retrotransposon gag domain-containing protein</fullName>
    </recommendedName>
</protein>
<gene>
    <name evidence="2" type="ORF">DPX16_17401</name>
</gene>
<dbReference type="AlphaFoldDB" id="A0A3N0XYW2"/>
<sequence>MSRFLVRQTTPEADMKDRPQGYGSYRSKRLSLMAEDRLCGLRQKGWPLERYVKEFLEVSYQVGWPDASLNACFLMGLDEDTIRYREPACEFSLVESINLVLYLNCSNVEVEEVKVKRYPPHPVPSETNKALPAHLTPVPFTYRSSGPVHSWLPVFPCGQKWASNSADLGAKVADPMSTSVRSAMKSASLPATANAQCCSRDQLIRVKTESREVRVETESRPSPESVESRPRPKRFETSSSSHMVGSETRPKEI</sequence>
<feature type="compositionally biased region" description="Basic and acidic residues" evidence="1">
    <location>
        <begin position="209"/>
        <end position="236"/>
    </location>
</feature>
<dbReference type="Proteomes" id="UP000281406">
    <property type="component" value="Unassembled WGS sequence"/>
</dbReference>
<name>A0A3N0XYW2_ANAGA</name>
<comment type="caution">
    <text evidence="2">The sequence shown here is derived from an EMBL/GenBank/DDBJ whole genome shotgun (WGS) entry which is preliminary data.</text>
</comment>
<evidence type="ECO:0008006" key="4">
    <source>
        <dbReference type="Google" id="ProtNLM"/>
    </source>
</evidence>
<accession>A0A3N0XYW2</accession>
<dbReference type="OrthoDB" id="8963682at2759"/>
<evidence type="ECO:0000313" key="2">
    <source>
        <dbReference type="EMBL" id="ROK35658.1"/>
    </source>
</evidence>
<feature type="region of interest" description="Disordered" evidence="1">
    <location>
        <begin position="209"/>
        <end position="253"/>
    </location>
</feature>
<evidence type="ECO:0000256" key="1">
    <source>
        <dbReference type="SAM" id="MobiDB-lite"/>
    </source>
</evidence>